<dbReference type="InterPro" id="IPR053164">
    <property type="entry name" value="IS1016-like_transposase"/>
</dbReference>
<dbReference type="Pfam" id="PF12760">
    <property type="entry name" value="Zn_ribbon_IS1595"/>
    <property type="match status" value="1"/>
</dbReference>
<evidence type="ECO:0000259" key="1">
    <source>
        <dbReference type="SMART" id="SM01126"/>
    </source>
</evidence>
<proteinExistence type="predicted"/>
<sequence>MSESLLSMAHLQNEEAAYAFVEARIWPHGPVCPHCGGTERNKKMMGKATRIGLYKCYDCRSQFTVKVGTIFESSHVKLHLWLQAIFLIASSKKGISANQLHRTLGVTLKTAWFMGHRIREAMKDGAPDLLGGEGAIVEADETFMGPKKGEKIKNAGHHRTRVLSLVERDGKTRSFHVANVDGKNLKPIIMQNIAKDSHLMTDGAGHYKKIGQEFDLHESTNHTQKEYAKDSKVPGVRAHSNTVESYFAILKRGITGTYHHVSEHHLQRYLAEFDFRFSNRKALGVNDFERTVNLLLGVKGKRLTYETTMR</sequence>
<dbReference type="AlphaFoldDB" id="A0A858ZV12"/>
<reference evidence="2 3" key="1">
    <citation type="submission" date="2020-05" db="EMBL/GenBank/DDBJ databases">
        <title>Complete genome sequence of Alicycliphilus denitrificans DP3.</title>
        <authorList>
            <person name="Chen X."/>
        </authorList>
    </citation>
    <scope>NUCLEOTIDE SEQUENCE [LARGE SCALE GENOMIC DNA]</scope>
    <source>
        <strain evidence="2 3">DP3</strain>
    </source>
</reference>
<dbReference type="SMART" id="SM01126">
    <property type="entry name" value="DDE_Tnp_IS1595"/>
    <property type="match status" value="1"/>
</dbReference>
<dbReference type="Proteomes" id="UP000500755">
    <property type="component" value="Chromosome"/>
</dbReference>
<evidence type="ECO:0000313" key="3">
    <source>
        <dbReference type="Proteomes" id="UP000500755"/>
    </source>
</evidence>
<gene>
    <name evidence="2" type="ORF">HF896_10975</name>
</gene>
<dbReference type="InterPro" id="IPR024442">
    <property type="entry name" value="Transposase_Zn_ribbon"/>
</dbReference>
<dbReference type="EMBL" id="CP051298">
    <property type="protein sequence ID" value="QKD44109.1"/>
    <property type="molecule type" value="Genomic_DNA"/>
</dbReference>
<name>A0A858ZV12_9BURK</name>
<dbReference type="NCBIfam" id="NF033547">
    <property type="entry name" value="transpos_IS1595"/>
    <property type="match status" value="1"/>
</dbReference>
<evidence type="ECO:0000313" key="2">
    <source>
        <dbReference type="EMBL" id="QKD44109.1"/>
    </source>
</evidence>
<dbReference type="RefSeq" id="WP_168727864.1">
    <property type="nucleotide sequence ID" value="NZ_CP051298.1"/>
</dbReference>
<dbReference type="Pfam" id="PF12762">
    <property type="entry name" value="DDE_Tnp_IS1595"/>
    <property type="match status" value="1"/>
</dbReference>
<feature type="domain" description="ISXO2-like transposase" evidence="1">
    <location>
        <begin position="129"/>
        <end position="278"/>
    </location>
</feature>
<dbReference type="PANTHER" id="PTHR47163:SF2">
    <property type="entry name" value="SI:DKEY-17M8.2"/>
    <property type="match status" value="1"/>
</dbReference>
<dbReference type="PANTHER" id="PTHR47163">
    <property type="entry name" value="DDE_TNP_IS1595 DOMAIN-CONTAINING PROTEIN"/>
    <property type="match status" value="1"/>
</dbReference>
<dbReference type="InterPro" id="IPR024445">
    <property type="entry name" value="Tnp_ISXO2-like"/>
</dbReference>
<accession>A0A858ZV12</accession>
<organism evidence="2 3">
    <name type="scientific">Alicycliphilus denitrificans</name>
    <dbReference type="NCBI Taxonomy" id="179636"/>
    <lineage>
        <taxon>Bacteria</taxon>
        <taxon>Pseudomonadati</taxon>
        <taxon>Pseudomonadota</taxon>
        <taxon>Betaproteobacteria</taxon>
        <taxon>Burkholderiales</taxon>
        <taxon>Comamonadaceae</taxon>
        <taxon>Alicycliphilus</taxon>
    </lineage>
</organism>
<protein>
    <submittedName>
        <fullName evidence="2">IS1595 family transposase</fullName>
    </submittedName>
</protein>